<proteinExistence type="predicted"/>
<protein>
    <submittedName>
        <fullName evidence="1">Uncharacterized protein</fullName>
    </submittedName>
</protein>
<sequence length="147" mass="16056">MLWTSEPKNSGSTHTKFSLNKLNLWVNKDDWKEIDASSGNWATIGNQQSAPDTALVEKIINSVDAILMKECLSHGIDPMSKSAPKSISEAQEEYFGIYNGKLSSIDSSVRSNLAKNIFLVTSGKKTNPSYAIVDLGEGQTPESFPDT</sequence>
<dbReference type="EMBL" id="BART01003476">
    <property type="protein sequence ID" value="GAG57189.1"/>
    <property type="molecule type" value="Genomic_DNA"/>
</dbReference>
<comment type="caution">
    <text evidence="1">The sequence shown here is derived from an EMBL/GenBank/DDBJ whole genome shotgun (WGS) entry which is preliminary data.</text>
</comment>
<reference evidence="1" key="1">
    <citation type="journal article" date="2014" name="Front. Microbiol.">
        <title>High frequency of phylogenetically diverse reductive dehalogenase-homologous genes in deep subseafloor sedimentary metagenomes.</title>
        <authorList>
            <person name="Kawai M."/>
            <person name="Futagami T."/>
            <person name="Toyoda A."/>
            <person name="Takaki Y."/>
            <person name="Nishi S."/>
            <person name="Hori S."/>
            <person name="Arai W."/>
            <person name="Tsubouchi T."/>
            <person name="Morono Y."/>
            <person name="Uchiyama I."/>
            <person name="Ito T."/>
            <person name="Fujiyama A."/>
            <person name="Inagaki F."/>
            <person name="Takami H."/>
        </authorList>
    </citation>
    <scope>NUCLEOTIDE SEQUENCE</scope>
    <source>
        <strain evidence="1">Expedition CK06-06</strain>
    </source>
</reference>
<feature type="non-terminal residue" evidence="1">
    <location>
        <position position="147"/>
    </location>
</feature>
<organism evidence="1">
    <name type="scientific">marine sediment metagenome</name>
    <dbReference type="NCBI Taxonomy" id="412755"/>
    <lineage>
        <taxon>unclassified sequences</taxon>
        <taxon>metagenomes</taxon>
        <taxon>ecological metagenomes</taxon>
    </lineage>
</organism>
<dbReference type="AlphaFoldDB" id="X0YLP5"/>
<accession>X0YLP5</accession>
<name>X0YLP5_9ZZZZ</name>
<gene>
    <name evidence="1" type="ORF">S01H4_09553</name>
</gene>
<evidence type="ECO:0000313" key="1">
    <source>
        <dbReference type="EMBL" id="GAG57189.1"/>
    </source>
</evidence>